<evidence type="ECO:0000313" key="3">
    <source>
        <dbReference type="Proteomes" id="UP000029665"/>
    </source>
</evidence>
<dbReference type="OrthoDB" id="7318948at2759"/>
<evidence type="ECO:0000256" key="1">
    <source>
        <dbReference type="SAM" id="MobiDB-lite"/>
    </source>
</evidence>
<feature type="region of interest" description="Disordered" evidence="1">
    <location>
        <begin position="120"/>
        <end position="168"/>
    </location>
</feature>
<keyword evidence="3" id="KW-1185">Reference proteome</keyword>
<comment type="caution">
    <text evidence="2">The sequence shown here is derived from an EMBL/GenBank/DDBJ whole genome shotgun (WGS) entry which is preliminary data.</text>
</comment>
<organism evidence="2 3">
    <name type="scientific">Pycnoporus cinnabarinus</name>
    <name type="common">Cinnabar-red polypore</name>
    <name type="synonym">Trametes cinnabarina</name>
    <dbReference type="NCBI Taxonomy" id="5643"/>
    <lineage>
        <taxon>Eukaryota</taxon>
        <taxon>Fungi</taxon>
        <taxon>Dikarya</taxon>
        <taxon>Basidiomycota</taxon>
        <taxon>Agaricomycotina</taxon>
        <taxon>Agaricomycetes</taxon>
        <taxon>Polyporales</taxon>
        <taxon>Polyporaceae</taxon>
        <taxon>Trametes</taxon>
    </lineage>
</organism>
<name>A0A060SAW4_PYCCI</name>
<proteinExistence type="predicted"/>
<feature type="compositionally biased region" description="Basic and acidic residues" evidence="1">
    <location>
        <begin position="145"/>
        <end position="155"/>
    </location>
</feature>
<dbReference type="EMBL" id="CCBP010000103">
    <property type="protein sequence ID" value="CDO71642.1"/>
    <property type="molecule type" value="Genomic_DNA"/>
</dbReference>
<dbReference type="AlphaFoldDB" id="A0A060SAW4"/>
<dbReference type="STRING" id="5643.A0A060SAW4"/>
<accession>A0A060SAW4</accession>
<protein>
    <submittedName>
        <fullName evidence="2">Uncharacterized protein</fullName>
    </submittedName>
</protein>
<dbReference type="HOGENOM" id="CLU_1189939_0_0_1"/>
<sequence>MRRNPEVVEDVYYEQGTVVIWQWLSLHRFFPPGKTPQKIMRGTASDYRNSESFKILSAYHLPMVTEHFHVYRSTNHDPILLIPGGKVIRAFNISRFGPRPPPSFPADDLVSLTDQMRIAEPRLPGRNETFPEPSVLGKDATVQDESDRSGDDGNRSEQSTEAQRAETRLPLYPPLAPLAVLFEAVPGWDIRVAEQLRGSDTMPDIASCEVGCEGRVVVGVGGGNLYIWRLED</sequence>
<evidence type="ECO:0000313" key="2">
    <source>
        <dbReference type="EMBL" id="CDO71642.1"/>
    </source>
</evidence>
<gene>
    <name evidence="2" type="ORF">BN946_scf184911.g113</name>
</gene>
<reference evidence="2" key="1">
    <citation type="submission" date="2014-01" db="EMBL/GenBank/DDBJ databases">
        <title>The genome of the white-rot fungus Pycnoporus cinnabarinus: a basidiomycete model with a versatile arsenal for lignocellulosic biomass breakdown.</title>
        <authorList>
            <person name="Levasseur A."/>
            <person name="Lomascolo A."/>
            <person name="Ruiz-Duenas F.J."/>
            <person name="Uzan E."/>
            <person name="Piumi F."/>
            <person name="Kues U."/>
            <person name="Ram A.F.J."/>
            <person name="Murat C."/>
            <person name="Haon M."/>
            <person name="Benoit I."/>
            <person name="Arfi Y."/>
            <person name="Chevret D."/>
            <person name="Drula E."/>
            <person name="Kwon M.J."/>
            <person name="Gouret P."/>
            <person name="Lesage-Meessen L."/>
            <person name="Lombard V."/>
            <person name="Mariette J."/>
            <person name="Noirot C."/>
            <person name="Park J."/>
            <person name="Patyshakuliyeva A."/>
            <person name="Wieneger R.A.B."/>
            <person name="Wosten H.A.B."/>
            <person name="Martin F."/>
            <person name="Coutinho P.M."/>
            <person name="de Vries R."/>
            <person name="Martinez A.T."/>
            <person name="Klopp C."/>
            <person name="Pontarotti P."/>
            <person name="Henrissat B."/>
            <person name="Record E."/>
        </authorList>
    </citation>
    <scope>NUCLEOTIDE SEQUENCE [LARGE SCALE GENOMIC DNA]</scope>
    <source>
        <strain evidence="2">BRFM137</strain>
    </source>
</reference>
<dbReference type="Proteomes" id="UP000029665">
    <property type="component" value="Unassembled WGS sequence"/>
</dbReference>
<dbReference type="OMA" id="ASCEVGC"/>